<name>A0ABY4X3H9_9SPHN</name>
<dbReference type="Proteomes" id="UP001056937">
    <property type="component" value="Chromosome 1"/>
</dbReference>
<evidence type="ECO:0000259" key="1">
    <source>
        <dbReference type="PROSITE" id="PS50943"/>
    </source>
</evidence>
<evidence type="ECO:0000313" key="2">
    <source>
        <dbReference type="EMBL" id="USI71459.1"/>
    </source>
</evidence>
<feature type="domain" description="HTH cro/C1-type" evidence="1">
    <location>
        <begin position="5"/>
        <end position="61"/>
    </location>
</feature>
<dbReference type="SUPFAM" id="SSF47413">
    <property type="entry name" value="lambda repressor-like DNA-binding domains"/>
    <property type="match status" value="1"/>
</dbReference>
<dbReference type="PROSITE" id="PS50943">
    <property type="entry name" value="HTH_CROC1"/>
    <property type="match status" value="1"/>
</dbReference>
<dbReference type="CDD" id="cd00093">
    <property type="entry name" value="HTH_XRE"/>
    <property type="match status" value="1"/>
</dbReference>
<dbReference type="InterPro" id="IPR001387">
    <property type="entry name" value="Cro/C1-type_HTH"/>
</dbReference>
<sequence length="189" mass="19656">MITRIRDVRRAKGLTLADVAARCTPPTTAQTIGRLETGTRTVSVAWLNRIAAALGVAAADLVQLPESADLPVAAVLGAAGAAAPRRSQVAVPPRPHPGAVALLVETSLGDYRAGDTLWLDRLAPAEFDAARNRDVLVPLPAGRFLFGRLLALAPDGLDLLPLGAAPGGPQRLAPPPWLGRVTCLIRLPG</sequence>
<gene>
    <name evidence="2" type="ORF">LHA26_08895</name>
</gene>
<dbReference type="Pfam" id="PF13560">
    <property type="entry name" value="HTH_31"/>
    <property type="match status" value="1"/>
</dbReference>
<organism evidence="2 3">
    <name type="scientific">Sphingomonas morindae</name>
    <dbReference type="NCBI Taxonomy" id="1541170"/>
    <lineage>
        <taxon>Bacteria</taxon>
        <taxon>Pseudomonadati</taxon>
        <taxon>Pseudomonadota</taxon>
        <taxon>Alphaproteobacteria</taxon>
        <taxon>Sphingomonadales</taxon>
        <taxon>Sphingomonadaceae</taxon>
        <taxon>Sphingomonas</taxon>
    </lineage>
</organism>
<evidence type="ECO:0000313" key="3">
    <source>
        <dbReference type="Proteomes" id="UP001056937"/>
    </source>
</evidence>
<reference evidence="2" key="1">
    <citation type="journal article" date="2022" name="Toxins">
        <title>Genomic Analysis of Sphingopyxis sp. USTB-05 for Biodegrading Cyanobacterial Hepatotoxins.</title>
        <authorList>
            <person name="Liu C."/>
            <person name="Xu Q."/>
            <person name="Zhao Z."/>
            <person name="Zhang H."/>
            <person name="Liu X."/>
            <person name="Yin C."/>
            <person name="Liu Y."/>
            <person name="Yan H."/>
        </authorList>
    </citation>
    <scope>NUCLEOTIDE SEQUENCE</scope>
    <source>
        <strain evidence="2">NBD5</strain>
    </source>
</reference>
<dbReference type="InterPro" id="IPR010982">
    <property type="entry name" value="Lambda_DNA-bd_dom_sf"/>
</dbReference>
<proteinExistence type="predicted"/>
<dbReference type="RefSeq" id="WP_252165272.1">
    <property type="nucleotide sequence ID" value="NZ_CP084930.1"/>
</dbReference>
<accession>A0ABY4X3H9</accession>
<dbReference type="SMART" id="SM00530">
    <property type="entry name" value="HTH_XRE"/>
    <property type="match status" value="1"/>
</dbReference>
<dbReference type="EMBL" id="CP084930">
    <property type="protein sequence ID" value="USI71459.1"/>
    <property type="molecule type" value="Genomic_DNA"/>
</dbReference>
<dbReference type="Gene3D" id="1.10.260.40">
    <property type="entry name" value="lambda repressor-like DNA-binding domains"/>
    <property type="match status" value="1"/>
</dbReference>
<keyword evidence="3" id="KW-1185">Reference proteome</keyword>
<protein>
    <submittedName>
        <fullName evidence="2">Helix-turn-helix transcriptional regulator</fullName>
    </submittedName>
</protein>